<evidence type="ECO:0000313" key="3">
    <source>
        <dbReference type="Proteomes" id="UP000550501"/>
    </source>
</evidence>
<keyword evidence="3" id="KW-1185">Reference proteome</keyword>
<proteinExistence type="predicted"/>
<dbReference type="Proteomes" id="UP000550501">
    <property type="component" value="Unassembled WGS sequence"/>
</dbReference>
<name>A0A839QFZ2_MYCIR</name>
<protein>
    <submittedName>
        <fullName evidence="2">Uncharacterized protein</fullName>
    </submittedName>
</protein>
<dbReference type="RefSeq" id="WP_260156178.1">
    <property type="nucleotide sequence ID" value="NZ_JACHVU010000013.1"/>
</dbReference>
<feature type="region of interest" description="Disordered" evidence="1">
    <location>
        <begin position="1"/>
        <end position="44"/>
    </location>
</feature>
<dbReference type="AlphaFoldDB" id="A0A839QFZ2"/>
<feature type="compositionally biased region" description="Acidic residues" evidence="1">
    <location>
        <begin position="31"/>
        <end position="44"/>
    </location>
</feature>
<organism evidence="2 3">
    <name type="scientific">Mycolicibacterium iranicum</name>
    <name type="common">Mycobacterium iranicum</name>
    <dbReference type="NCBI Taxonomy" id="912594"/>
    <lineage>
        <taxon>Bacteria</taxon>
        <taxon>Bacillati</taxon>
        <taxon>Actinomycetota</taxon>
        <taxon>Actinomycetes</taxon>
        <taxon>Mycobacteriales</taxon>
        <taxon>Mycobacteriaceae</taxon>
        <taxon>Mycolicibacterium</taxon>
    </lineage>
</organism>
<reference evidence="2 3" key="1">
    <citation type="submission" date="2020-08" db="EMBL/GenBank/DDBJ databases">
        <title>The Agave Microbiome: Exploring the role of microbial communities in plant adaptations to desert environments.</title>
        <authorList>
            <person name="Partida-Martinez L.P."/>
        </authorList>
    </citation>
    <scope>NUCLEOTIDE SEQUENCE [LARGE SCALE GENOMIC DNA]</scope>
    <source>
        <strain evidence="2 3">AT2.18</strain>
    </source>
</reference>
<sequence length="44" mass="4468">MTGPVSSSQGSGGQDPDADPEMKTSGQEQPDQAEGDDDATETRG</sequence>
<comment type="caution">
    <text evidence="2">The sequence shown here is derived from an EMBL/GenBank/DDBJ whole genome shotgun (WGS) entry which is preliminary data.</text>
</comment>
<evidence type="ECO:0000313" key="2">
    <source>
        <dbReference type="EMBL" id="MBB2993046.1"/>
    </source>
</evidence>
<dbReference type="EMBL" id="JACHVU010000013">
    <property type="protein sequence ID" value="MBB2993046.1"/>
    <property type="molecule type" value="Genomic_DNA"/>
</dbReference>
<evidence type="ECO:0000256" key="1">
    <source>
        <dbReference type="SAM" id="MobiDB-lite"/>
    </source>
</evidence>
<accession>A0A839QFZ2</accession>
<gene>
    <name evidence="2" type="ORF">FHR72_004553</name>
</gene>